<feature type="transmembrane region" description="Helical" evidence="1">
    <location>
        <begin position="66"/>
        <end position="83"/>
    </location>
</feature>
<organism evidence="2 3">
    <name type="scientific">Saonia flava</name>
    <dbReference type="NCBI Taxonomy" id="523696"/>
    <lineage>
        <taxon>Bacteria</taxon>
        <taxon>Pseudomonadati</taxon>
        <taxon>Bacteroidota</taxon>
        <taxon>Flavobacteriia</taxon>
        <taxon>Flavobacteriales</taxon>
        <taxon>Flavobacteriaceae</taxon>
        <taxon>Saonia</taxon>
    </lineage>
</organism>
<comment type="caution">
    <text evidence="2">The sequence shown here is derived from an EMBL/GenBank/DDBJ whole genome shotgun (WGS) entry which is preliminary data.</text>
</comment>
<keyword evidence="1" id="KW-1133">Transmembrane helix</keyword>
<keyword evidence="1" id="KW-0812">Transmembrane</keyword>
<feature type="transmembrane region" description="Helical" evidence="1">
    <location>
        <begin position="221"/>
        <end position="240"/>
    </location>
</feature>
<protein>
    <submittedName>
        <fullName evidence="2">Uncharacterized protein</fullName>
    </submittedName>
</protein>
<feature type="transmembrane region" description="Helical" evidence="1">
    <location>
        <begin position="30"/>
        <end position="46"/>
    </location>
</feature>
<keyword evidence="3" id="KW-1185">Reference proteome</keyword>
<keyword evidence="1" id="KW-0472">Membrane</keyword>
<sequence>MAITGFEFINESELTGKVIIVNVEIVSKNLINFIAIFWLAKFLQLTSYKYLLYSLLFFSANHYGEIQRFVLLVTMLIMGVGLFKYGSKKVNLKFIIPGIFTLFFIGVFLFNTSGGESILERFYEASKIFTNREDNINDISTSIRISETEFAIERFKLHPLFGNGYARASEVDKIYGEDTYFHVSDIGLFGILYVFGIIGIIVIMGQLNLLIHFLKLRLKNYYQFTFVLSLFFMMVFTLLTGSSINGFSTFFFYISLMRLTYIPIKKSQISGF</sequence>
<evidence type="ECO:0000313" key="3">
    <source>
        <dbReference type="Proteomes" id="UP000590442"/>
    </source>
</evidence>
<dbReference type="EMBL" id="JAATJJ010000002">
    <property type="protein sequence ID" value="NJB72642.1"/>
    <property type="molecule type" value="Genomic_DNA"/>
</dbReference>
<proteinExistence type="predicted"/>
<gene>
    <name evidence="2" type="ORF">GGR42_003133</name>
</gene>
<reference evidence="2 3" key="1">
    <citation type="submission" date="2020-03" db="EMBL/GenBank/DDBJ databases">
        <title>Genomic Encyclopedia of Type Strains, Phase IV (KMG-IV): sequencing the most valuable type-strain genomes for metagenomic binning, comparative biology and taxonomic classification.</title>
        <authorList>
            <person name="Goeker M."/>
        </authorList>
    </citation>
    <scope>NUCLEOTIDE SEQUENCE [LARGE SCALE GENOMIC DNA]</scope>
    <source>
        <strain evidence="2 3">DSM 29762</strain>
    </source>
</reference>
<name>A0A846R110_9FLAO</name>
<feature type="transmembrane region" description="Helical" evidence="1">
    <location>
        <begin position="186"/>
        <end position="209"/>
    </location>
</feature>
<evidence type="ECO:0000313" key="2">
    <source>
        <dbReference type="EMBL" id="NJB72642.1"/>
    </source>
</evidence>
<accession>A0A846R110</accession>
<dbReference type="AlphaFoldDB" id="A0A846R110"/>
<dbReference type="RefSeq" id="WP_167965874.1">
    <property type="nucleotide sequence ID" value="NZ_JAATJJ010000002.1"/>
</dbReference>
<feature type="transmembrane region" description="Helical" evidence="1">
    <location>
        <begin position="90"/>
        <end position="110"/>
    </location>
</feature>
<dbReference type="Proteomes" id="UP000590442">
    <property type="component" value="Unassembled WGS sequence"/>
</dbReference>
<evidence type="ECO:0000256" key="1">
    <source>
        <dbReference type="SAM" id="Phobius"/>
    </source>
</evidence>